<dbReference type="InterPro" id="IPR021457">
    <property type="entry name" value="DUF3108"/>
</dbReference>
<feature type="signal peptide" evidence="1">
    <location>
        <begin position="1"/>
        <end position="22"/>
    </location>
</feature>
<dbReference type="EMBL" id="AP024485">
    <property type="protein sequence ID" value="BCS88341.1"/>
    <property type="molecule type" value="Genomic_DNA"/>
</dbReference>
<dbReference type="Proteomes" id="UP001053296">
    <property type="component" value="Chromosome"/>
</dbReference>
<evidence type="ECO:0000313" key="3">
    <source>
        <dbReference type="Proteomes" id="UP001053296"/>
    </source>
</evidence>
<accession>A0ABN6ETB9</accession>
<evidence type="ECO:0008006" key="4">
    <source>
        <dbReference type="Google" id="ProtNLM"/>
    </source>
</evidence>
<protein>
    <recommendedName>
        <fullName evidence="4">DUF3108 domain-containing protein</fullName>
    </recommendedName>
</protein>
<reference evidence="2" key="1">
    <citation type="journal article" date="2022" name="Arch. Microbiol.">
        <title>Pseudodesulfovibrio sediminis sp. nov., a mesophilic and neutrophilic sulfate-reducing bacterium isolated from sediment of a brackish lake.</title>
        <authorList>
            <person name="Takahashi A."/>
            <person name="Kojima H."/>
            <person name="Watanabe M."/>
            <person name="Fukui M."/>
        </authorList>
    </citation>
    <scope>NUCLEOTIDE SEQUENCE</scope>
    <source>
        <strain evidence="2">SF6</strain>
    </source>
</reference>
<sequence length="253" mass="29182">MNKSILMALAILCIVVVTPVHAKESFPFGPGEQMRYEIHWTMFFAGYAQLKVKADTDMNGVPARYFWAKAKTAPWVDNFYKVRDVLEAWTNMDVTHSLRYKKDQNEGSYHKKVDLLFDTDNNQTKRWARGKLQHVIDQPDEVFDPMSILFAFRKQPLYVGMKFKSNVTDGKVSVVSEAVVEKKENVDTGIGDIEAYRVRLDIKHLSGVFKKSDDAELLVWFSADERRIPVKVRSKVAVGHFTMKLIEYKPPRT</sequence>
<evidence type="ECO:0000313" key="2">
    <source>
        <dbReference type="EMBL" id="BCS88341.1"/>
    </source>
</evidence>
<evidence type="ECO:0000256" key="1">
    <source>
        <dbReference type="SAM" id="SignalP"/>
    </source>
</evidence>
<proteinExistence type="predicted"/>
<gene>
    <name evidence="2" type="ORF">PSDVSF_15830</name>
</gene>
<organism evidence="2 3">
    <name type="scientific">Pseudodesulfovibrio sediminis</name>
    <dbReference type="NCBI Taxonomy" id="2810563"/>
    <lineage>
        <taxon>Bacteria</taxon>
        <taxon>Pseudomonadati</taxon>
        <taxon>Thermodesulfobacteriota</taxon>
        <taxon>Desulfovibrionia</taxon>
        <taxon>Desulfovibrionales</taxon>
        <taxon>Desulfovibrionaceae</taxon>
    </lineage>
</organism>
<keyword evidence="3" id="KW-1185">Reference proteome</keyword>
<dbReference type="RefSeq" id="WP_229595916.1">
    <property type="nucleotide sequence ID" value="NZ_AP024485.1"/>
</dbReference>
<keyword evidence="1" id="KW-0732">Signal</keyword>
<dbReference type="Pfam" id="PF11306">
    <property type="entry name" value="DUF3108"/>
    <property type="match status" value="1"/>
</dbReference>
<name>A0ABN6ETB9_9BACT</name>
<feature type="chain" id="PRO_5045273453" description="DUF3108 domain-containing protein" evidence="1">
    <location>
        <begin position="23"/>
        <end position="253"/>
    </location>
</feature>